<gene>
    <name evidence="1" type="ORF">METZ01_LOCUS305721</name>
</gene>
<organism evidence="1">
    <name type="scientific">marine metagenome</name>
    <dbReference type="NCBI Taxonomy" id="408172"/>
    <lineage>
        <taxon>unclassified sequences</taxon>
        <taxon>metagenomes</taxon>
        <taxon>ecological metagenomes</taxon>
    </lineage>
</organism>
<dbReference type="AlphaFoldDB" id="A0A382MYH7"/>
<dbReference type="InterPro" id="IPR023296">
    <property type="entry name" value="Glyco_hydro_beta-prop_sf"/>
</dbReference>
<dbReference type="Gene3D" id="2.115.10.20">
    <property type="entry name" value="Glycosyl hydrolase domain, family 43"/>
    <property type="match status" value="1"/>
</dbReference>
<accession>A0A382MYH7</accession>
<feature type="non-terminal residue" evidence="1">
    <location>
        <position position="158"/>
    </location>
</feature>
<dbReference type="EMBL" id="UINC01096189">
    <property type="protein sequence ID" value="SVC52867.1"/>
    <property type="molecule type" value="Genomic_DNA"/>
</dbReference>
<reference evidence="1" key="1">
    <citation type="submission" date="2018-05" db="EMBL/GenBank/DDBJ databases">
        <authorList>
            <person name="Lanie J.A."/>
            <person name="Ng W.-L."/>
            <person name="Kazmierczak K.M."/>
            <person name="Andrzejewski T.M."/>
            <person name="Davidsen T.M."/>
            <person name="Wayne K.J."/>
            <person name="Tettelin H."/>
            <person name="Glass J.I."/>
            <person name="Rusch D."/>
            <person name="Podicherti R."/>
            <person name="Tsui H.-C.T."/>
            <person name="Winkler M.E."/>
        </authorList>
    </citation>
    <scope>NUCLEOTIDE SEQUENCE</scope>
</reference>
<name>A0A382MYH7_9ZZZZ</name>
<dbReference type="SUPFAM" id="SSF75005">
    <property type="entry name" value="Arabinanase/levansucrase/invertase"/>
    <property type="match status" value="1"/>
</dbReference>
<protein>
    <recommendedName>
        <fullName evidence="2">Glycosyl hydrolase family 32 N-terminal domain-containing protein</fullName>
    </recommendedName>
</protein>
<sequence length="158" mass="18413">LNTHDIGTTSQLFIDDHLVDNRWGVEYLTETVIRRFHAPIKHPRNPLIPGQGGLLNVIRDEEDGLFRMWYQEYWDQSMEPRLYTYAIAYAESSDGLDWTLPRIGEHEFKGTKDNNVVLLGPTGGRAESPYLLHVPERFKRGYKYVMLYLTDDPKSSRL</sequence>
<feature type="non-terminal residue" evidence="1">
    <location>
        <position position="1"/>
    </location>
</feature>
<proteinExistence type="predicted"/>
<evidence type="ECO:0000313" key="1">
    <source>
        <dbReference type="EMBL" id="SVC52867.1"/>
    </source>
</evidence>
<evidence type="ECO:0008006" key="2">
    <source>
        <dbReference type="Google" id="ProtNLM"/>
    </source>
</evidence>